<sequence>MVPIFIRRPTARRGATGTPVATASILPSTRSRFHPVDYSGGVVSNATRGSQNVTVTAPQPASAHDWIITIVCADQPGLVHAVTGGIVEAQGNIEESQQFHSPDTGRFFMRLRVSTDADEARMRAAMQPVIDRYDLDLGLREADRPTRTLVLVSKAPHCLQDLLFRQSAGQVNIEIPRVFGNHPDLADIAGFYGVPFTSLAIRSPEDKHAFEQRVMEYVEEHDIELVVLARYMQILSPELCDFLAGRAINIHHSFLPGFKGANPYLQAHRRGVKLIGATAHFVTKDLDEGPIIEQNVVRVDHSKTPAQLRAIGQDVESRTLRQAVTWFAERRILRDGQRTIIFQ</sequence>
<dbReference type="CDD" id="cd04875">
    <property type="entry name" value="ACT_F4HF-DF"/>
    <property type="match status" value="1"/>
</dbReference>
<evidence type="ECO:0000259" key="5">
    <source>
        <dbReference type="PROSITE" id="PS51671"/>
    </source>
</evidence>
<evidence type="ECO:0000256" key="2">
    <source>
        <dbReference type="ARBA" id="ARBA00022801"/>
    </source>
</evidence>
<dbReference type="HAMAP" id="MF_01927">
    <property type="entry name" value="PurU"/>
    <property type="match status" value="1"/>
</dbReference>
<comment type="similarity">
    <text evidence="3">Belongs to the PurU family.</text>
</comment>
<dbReference type="InterPro" id="IPR036477">
    <property type="entry name" value="Formyl_transf_N_sf"/>
</dbReference>
<dbReference type="EMBL" id="WBKA01000004">
    <property type="protein sequence ID" value="KAB1631952.1"/>
    <property type="molecule type" value="Genomic_DNA"/>
</dbReference>
<protein>
    <recommendedName>
        <fullName evidence="3 4">Formyltetrahydrofolate deformylase</fullName>
        <ecNumber evidence="3 4">3.5.1.10</ecNumber>
    </recommendedName>
    <alternativeName>
        <fullName evidence="3">Formyl-FH(4) hydrolase</fullName>
    </alternativeName>
</protein>
<feature type="active site" evidence="3">
    <location>
        <position position="287"/>
    </location>
</feature>
<dbReference type="Proteomes" id="UP000481339">
    <property type="component" value="Unassembled WGS sequence"/>
</dbReference>
<dbReference type="EC" id="3.5.1.10" evidence="3 4"/>
<evidence type="ECO:0000256" key="1">
    <source>
        <dbReference type="ARBA" id="ARBA00022563"/>
    </source>
</evidence>
<dbReference type="UniPathway" id="UPA00074">
    <property type="reaction ID" value="UER00170"/>
</dbReference>
<proteinExistence type="inferred from homology"/>
<name>A0A7C8BN19_9MICO</name>
<dbReference type="PANTHER" id="PTHR42706:SF1">
    <property type="entry name" value="FORMYLTETRAHYDROFOLATE DEFORMYLASE 2, MITOCHONDRIAL"/>
    <property type="match status" value="1"/>
</dbReference>
<dbReference type="Gene3D" id="3.30.70.260">
    <property type="match status" value="1"/>
</dbReference>
<keyword evidence="3" id="KW-0658">Purine biosynthesis</keyword>
<dbReference type="NCBIfam" id="TIGR00655">
    <property type="entry name" value="PurU"/>
    <property type="match status" value="1"/>
</dbReference>
<dbReference type="PANTHER" id="PTHR42706">
    <property type="entry name" value="FORMYLTETRAHYDROFOLATE DEFORMYLASE"/>
    <property type="match status" value="1"/>
</dbReference>
<dbReference type="SUPFAM" id="SSF55021">
    <property type="entry name" value="ACT-like"/>
    <property type="match status" value="1"/>
</dbReference>
<gene>
    <name evidence="3 6" type="primary">purU</name>
    <name evidence="6" type="ORF">F8O02_06430</name>
</gene>
<accession>A0A7C8BN19</accession>
<evidence type="ECO:0000313" key="7">
    <source>
        <dbReference type="Proteomes" id="UP000481339"/>
    </source>
</evidence>
<keyword evidence="1 3" id="KW-0554">One-carbon metabolism</keyword>
<dbReference type="GO" id="GO:0006189">
    <property type="term" value="P:'de novo' IMP biosynthetic process"/>
    <property type="evidence" value="ECO:0007669"/>
    <property type="project" value="UniProtKB-UniRule"/>
</dbReference>
<dbReference type="Gene3D" id="3.40.50.170">
    <property type="entry name" value="Formyl transferase, N-terminal domain"/>
    <property type="match status" value="1"/>
</dbReference>
<feature type="domain" description="ACT" evidence="5">
    <location>
        <begin position="67"/>
        <end position="144"/>
    </location>
</feature>
<dbReference type="InterPro" id="IPR045865">
    <property type="entry name" value="ACT-like_dom_sf"/>
</dbReference>
<comment type="catalytic activity">
    <reaction evidence="3">
        <text>(6R)-10-formyltetrahydrofolate + H2O = (6S)-5,6,7,8-tetrahydrofolate + formate + H(+)</text>
        <dbReference type="Rhea" id="RHEA:19833"/>
        <dbReference type="ChEBI" id="CHEBI:15377"/>
        <dbReference type="ChEBI" id="CHEBI:15378"/>
        <dbReference type="ChEBI" id="CHEBI:15740"/>
        <dbReference type="ChEBI" id="CHEBI:57453"/>
        <dbReference type="ChEBI" id="CHEBI:195366"/>
        <dbReference type="EC" id="3.5.1.10"/>
    </reaction>
</comment>
<dbReference type="NCBIfam" id="NF004684">
    <property type="entry name" value="PRK06027.1"/>
    <property type="match status" value="1"/>
</dbReference>
<comment type="function">
    <text evidence="3">Catalyzes the hydrolysis of 10-formyltetrahydrofolate (formyl-FH4) to formate and tetrahydrofolate (FH4).</text>
</comment>
<organism evidence="6 7">
    <name type="scientific">Pseudoclavibacter caeni</name>
    <dbReference type="NCBI Taxonomy" id="908846"/>
    <lineage>
        <taxon>Bacteria</taxon>
        <taxon>Bacillati</taxon>
        <taxon>Actinomycetota</taxon>
        <taxon>Actinomycetes</taxon>
        <taxon>Micrococcales</taxon>
        <taxon>Microbacteriaceae</taxon>
        <taxon>Pseudoclavibacter</taxon>
    </lineage>
</organism>
<comment type="pathway">
    <text evidence="3">Purine metabolism; IMP biosynthesis via de novo pathway; formate from 10-formyl-5,6,7,8-tetrahydrofolate: step 1/1.</text>
</comment>
<dbReference type="GO" id="GO:0006730">
    <property type="term" value="P:one-carbon metabolic process"/>
    <property type="evidence" value="ECO:0007669"/>
    <property type="project" value="UniProtKB-KW"/>
</dbReference>
<dbReference type="GO" id="GO:0008864">
    <property type="term" value="F:formyltetrahydrofolate deformylase activity"/>
    <property type="evidence" value="ECO:0007669"/>
    <property type="project" value="UniProtKB-UniRule"/>
</dbReference>
<evidence type="ECO:0000256" key="4">
    <source>
        <dbReference type="NCBIfam" id="TIGR00655"/>
    </source>
</evidence>
<dbReference type="SUPFAM" id="SSF53328">
    <property type="entry name" value="Formyltransferase"/>
    <property type="match status" value="1"/>
</dbReference>
<evidence type="ECO:0000256" key="3">
    <source>
        <dbReference type="HAMAP-Rule" id="MF_01927"/>
    </source>
</evidence>
<keyword evidence="2 3" id="KW-0378">Hydrolase</keyword>
<keyword evidence="7" id="KW-1185">Reference proteome</keyword>
<comment type="caution">
    <text evidence="6">The sequence shown here is derived from an EMBL/GenBank/DDBJ whole genome shotgun (WGS) entry which is preliminary data.</text>
</comment>
<reference evidence="6 7" key="1">
    <citation type="submission" date="2019-09" db="EMBL/GenBank/DDBJ databases">
        <title>Phylogeny of genus Pseudoclavibacter and closely related genus.</title>
        <authorList>
            <person name="Li Y."/>
        </authorList>
    </citation>
    <scope>NUCLEOTIDE SEQUENCE [LARGE SCALE GENOMIC DNA]</scope>
    <source>
        <strain evidence="6 7">JCM 16921</strain>
    </source>
</reference>
<dbReference type="AlphaFoldDB" id="A0A7C8BN19"/>
<dbReference type="OrthoDB" id="9806170at2"/>
<dbReference type="InterPro" id="IPR002376">
    <property type="entry name" value="Formyl_transf_N"/>
</dbReference>
<evidence type="ECO:0000313" key="6">
    <source>
        <dbReference type="EMBL" id="KAB1631952.1"/>
    </source>
</evidence>
<dbReference type="InterPro" id="IPR004810">
    <property type="entry name" value="PurU"/>
</dbReference>
<dbReference type="InterPro" id="IPR002912">
    <property type="entry name" value="ACT_dom"/>
</dbReference>
<dbReference type="InterPro" id="IPR044074">
    <property type="entry name" value="PurU_ACT"/>
</dbReference>
<dbReference type="Pfam" id="PF01842">
    <property type="entry name" value="ACT"/>
    <property type="match status" value="1"/>
</dbReference>
<dbReference type="PRINTS" id="PR01575">
    <property type="entry name" value="FFH4HYDRLASE"/>
</dbReference>
<dbReference type="PROSITE" id="PS51671">
    <property type="entry name" value="ACT"/>
    <property type="match status" value="1"/>
</dbReference>
<dbReference type="Pfam" id="PF00551">
    <property type="entry name" value="Formyl_trans_N"/>
    <property type="match status" value="1"/>
</dbReference>